<dbReference type="EMBL" id="CM047740">
    <property type="protein sequence ID" value="KAJ0040660.1"/>
    <property type="molecule type" value="Genomic_DNA"/>
</dbReference>
<gene>
    <name evidence="1" type="ORF">Pint_28469</name>
</gene>
<proteinExistence type="predicted"/>
<comment type="caution">
    <text evidence="1">The sequence shown here is derived from an EMBL/GenBank/DDBJ whole genome shotgun (WGS) entry which is preliminary data.</text>
</comment>
<keyword evidence="2" id="KW-1185">Reference proteome</keyword>
<evidence type="ECO:0000313" key="1">
    <source>
        <dbReference type="EMBL" id="KAJ0040660.1"/>
    </source>
</evidence>
<accession>A0ACC0YSJ0</accession>
<name>A0ACC0YSJ0_9ROSI</name>
<organism evidence="1 2">
    <name type="scientific">Pistacia integerrima</name>
    <dbReference type="NCBI Taxonomy" id="434235"/>
    <lineage>
        <taxon>Eukaryota</taxon>
        <taxon>Viridiplantae</taxon>
        <taxon>Streptophyta</taxon>
        <taxon>Embryophyta</taxon>
        <taxon>Tracheophyta</taxon>
        <taxon>Spermatophyta</taxon>
        <taxon>Magnoliopsida</taxon>
        <taxon>eudicotyledons</taxon>
        <taxon>Gunneridae</taxon>
        <taxon>Pentapetalae</taxon>
        <taxon>rosids</taxon>
        <taxon>malvids</taxon>
        <taxon>Sapindales</taxon>
        <taxon>Anacardiaceae</taxon>
        <taxon>Pistacia</taxon>
    </lineage>
</organism>
<evidence type="ECO:0000313" key="2">
    <source>
        <dbReference type="Proteomes" id="UP001163603"/>
    </source>
</evidence>
<dbReference type="Proteomes" id="UP001163603">
    <property type="component" value="Chromosome 5"/>
</dbReference>
<reference evidence="2" key="1">
    <citation type="journal article" date="2023" name="G3 (Bethesda)">
        <title>Genome assembly and association tests identify interacting loci associated with vigor, precocity, and sex in interspecific pistachio rootstocks.</title>
        <authorList>
            <person name="Palmer W."/>
            <person name="Jacygrad E."/>
            <person name="Sagayaradj S."/>
            <person name="Cavanaugh K."/>
            <person name="Han R."/>
            <person name="Bertier L."/>
            <person name="Beede B."/>
            <person name="Kafkas S."/>
            <person name="Golino D."/>
            <person name="Preece J."/>
            <person name="Michelmore R."/>
        </authorList>
    </citation>
    <scope>NUCLEOTIDE SEQUENCE [LARGE SCALE GENOMIC DNA]</scope>
</reference>
<protein>
    <submittedName>
        <fullName evidence="1">Uncharacterized protein</fullName>
    </submittedName>
</protein>
<sequence length="599" mass="66390">MPVGVSSSTRQLEFLVGKRSSGPTTFSLGDALGIAQHHDAVTGTAKQHTTDDYAKRLSIGASESESVVSSALSCLTSTGSRDQCAKPTTKFSQCPLLNISYCPPTEEDISNGKNLVIVAYNPIGWKRTDFIRIPVKDNNLVVKDSSGNVIDSQFVPMDGVTSNLRKFYTAAYLGHSSNQVPKYWLLFQASLPPLGWNTYFISKATNKVERSKGYLSAMDSPQNDDIEVGPGNLKMNFSGTTGQLKRMHNTRTGVEVAVQQSFLWYGSSTDDQQPSNAYIFRPNGAPPNMVSRSVQVRVVRGPLVDEVHQQFSSWIYQVYQYFFTVGPIPTNDSVGKEVISQITANMVTDKTFYTDSNGRDFLKRVRDYRADWNLSVNQPLAGNYYPLNLGIYTKDKKSELSVLVDRATGGASIKDGQVELMLHRRLLDDDVPVVGEALDEMVCVGGKCEGLTVRGNYYLSINELGAGARWRRTTGQEIYSPILLAFTHEKIETWKASNLTKATVMDSNYSLPLNVALITLQELDDGSVLLRLAHLYEINELKEMSLSTNQEKSEMKKMKWKIEGDNGQTHSPIKGGLVDSSVLVVELGPMEIRTFLLKF</sequence>